<feature type="transmembrane region" description="Helical" evidence="1">
    <location>
        <begin position="75"/>
        <end position="92"/>
    </location>
</feature>
<evidence type="ECO:0008006" key="4">
    <source>
        <dbReference type="Google" id="ProtNLM"/>
    </source>
</evidence>
<dbReference type="EMBL" id="CAJJDN010000258">
    <property type="protein sequence ID" value="CAD8130032.1"/>
    <property type="molecule type" value="Genomic_DNA"/>
</dbReference>
<proteinExistence type="predicted"/>
<accession>A0A8S1RRY6</accession>
<gene>
    <name evidence="2" type="ORF">PSON_ATCC_30995.1.T2580004</name>
</gene>
<protein>
    <recommendedName>
        <fullName evidence="4">Transmembrane protein</fullName>
    </recommendedName>
</protein>
<name>A0A8S1RRY6_9CILI</name>
<dbReference type="Proteomes" id="UP000692954">
    <property type="component" value="Unassembled WGS sequence"/>
</dbReference>
<keyword evidence="1" id="KW-0472">Membrane</keyword>
<keyword evidence="1" id="KW-1133">Transmembrane helix</keyword>
<keyword evidence="3" id="KW-1185">Reference proteome</keyword>
<evidence type="ECO:0000256" key="1">
    <source>
        <dbReference type="SAM" id="Phobius"/>
    </source>
</evidence>
<organism evidence="2 3">
    <name type="scientific">Paramecium sonneborni</name>
    <dbReference type="NCBI Taxonomy" id="65129"/>
    <lineage>
        <taxon>Eukaryota</taxon>
        <taxon>Sar</taxon>
        <taxon>Alveolata</taxon>
        <taxon>Ciliophora</taxon>
        <taxon>Intramacronucleata</taxon>
        <taxon>Oligohymenophorea</taxon>
        <taxon>Peniculida</taxon>
        <taxon>Parameciidae</taxon>
        <taxon>Paramecium</taxon>
    </lineage>
</organism>
<evidence type="ECO:0000313" key="2">
    <source>
        <dbReference type="EMBL" id="CAD8130032.1"/>
    </source>
</evidence>
<evidence type="ECO:0000313" key="3">
    <source>
        <dbReference type="Proteomes" id="UP000692954"/>
    </source>
</evidence>
<dbReference type="AlphaFoldDB" id="A0A8S1RRY6"/>
<sequence length="222" mass="26609">MKSKFKQKNIFKGLSLKVVIHLLLQIKQKLFLGTNKIEHFYDLFKEQTHQFIKKKSNYINCKKCQLKFIQLEKRVTYLFSLLFTFILYNYSIKICRLGRKLVQKKIYERCQKFSLKLCFFDMTRKCESCKKEQTLLAKQLIVQLQNFKIFQNSHYLLGFGFSNYWDNYSGFNFIFLFKIIQSILSTIKDGYSNENCIIEQLSKVTLKQNISFIDYICVMQLG</sequence>
<keyword evidence="1" id="KW-0812">Transmembrane</keyword>
<comment type="caution">
    <text evidence="2">The sequence shown here is derived from an EMBL/GenBank/DDBJ whole genome shotgun (WGS) entry which is preliminary data.</text>
</comment>
<reference evidence="2" key="1">
    <citation type="submission" date="2021-01" db="EMBL/GenBank/DDBJ databases">
        <authorList>
            <consortium name="Genoscope - CEA"/>
            <person name="William W."/>
        </authorList>
    </citation>
    <scope>NUCLEOTIDE SEQUENCE</scope>
</reference>